<dbReference type="PANTHER" id="PTHR46663:SF3">
    <property type="entry name" value="SLL0267 PROTEIN"/>
    <property type="match status" value="1"/>
</dbReference>
<evidence type="ECO:0000259" key="1">
    <source>
        <dbReference type="PROSITE" id="PS50112"/>
    </source>
</evidence>
<dbReference type="SUPFAM" id="SSF55073">
    <property type="entry name" value="Nucleotide cyclase"/>
    <property type="match status" value="1"/>
</dbReference>
<name>A0A378IJA2_9GAMM</name>
<evidence type="ECO:0000313" key="6">
    <source>
        <dbReference type="Proteomes" id="UP000255316"/>
    </source>
</evidence>
<dbReference type="SUPFAM" id="SSF55785">
    <property type="entry name" value="PYP-like sensor domain (PAS domain)"/>
    <property type="match status" value="1"/>
</dbReference>
<dbReference type="InterPro" id="IPR000160">
    <property type="entry name" value="GGDEF_dom"/>
</dbReference>
<dbReference type="PROSITE" id="PS50112">
    <property type="entry name" value="PAS"/>
    <property type="match status" value="1"/>
</dbReference>
<dbReference type="NCBIfam" id="TIGR00229">
    <property type="entry name" value="sensory_box"/>
    <property type="match status" value="1"/>
</dbReference>
<dbReference type="Gene3D" id="3.30.450.20">
    <property type="entry name" value="PAS domain"/>
    <property type="match status" value="1"/>
</dbReference>
<evidence type="ECO:0000259" key="2">
    <source>
        <dbReference type="PROSITE" id="PS50887"/>
    </source>
</evidence>
<evidence type="ECO:0000313" key="4">
    <source>
        <dbReference type="EMBL" id="STX35337.1"/>
    </source>
</evidence>
<evidence type="ECO:0000313" key="3">
    <source>
        <dbReference type="EMBL" id="KTC78746.1"/>
    </source>
</evidence>
<dbReference type="GO" id="GO:0052621">
    <property type="term" value="F:diguanylate cyclase activity"/>
    <property type="evidence" value="ECO:0007669"/>
    <property type="project" value="UniProtKB-EC"/>
</dbReference>
<sequence length="313" mass="35995">MPSEINLAIIKRVLHLGKENNLEFLLSRIGNGITITDQYSKILYVNSGFTRITGYQYEEAIGNNPGMLHSGRHREPFYQQMWESILTNNFWEGEIWNRKKSGEICPELLSISKIDDPENKTYYFLAIFSDISFLEKDLPEKINLAFYDPLTKLPNRNLLYERFKTFINHIHENSSAVKLSALCYADLNKFKEVNDVYGHLTGDGLLEHVANTINSHVRSGDTFARVGGDEFVFLLPNVGNEKEVNFFFERIEKELKKTIEINGHQVSASMSVGVVFIPPTSQLSDYKKLMDLSDESMYYAKKNKIGISFHRDL</sequence>
<dbReference type="PANTHER" id="PTHR46663">
    <property type="entry name" value="DIGUANYLATE CYCLASE DGCT-RELATED"/>
    <property type="match status" value="1"/>
</dbReference>
<dbReference type="AlphaFoldDB" id="A0A378IJA2"/>
<dbReference type="InterPro" id="IPR000014">
    <property type="entry name" value="PAS"/>
</dbReference>
<dbReference type="EMBL" id="LNXX01000053">
    <property type="protein sequence ID" value="KTC78746.1"/>
    <property type="molecule type" value="Genomic_DNA"/>
</dbReference>
<dbReference type="Gene3D" id="3.30.70.270">
    <property type="match status" value="1"/>
</dbReference>
<keyword evidence="4" id="KW-0548">Nucleotidyltransferase</keyword>
<protein>
    <submittedName>
        <fullName evidence="4">Sensory box (GGDEF/EAL domain) regulatory protein</fullName>
        <ecNumber evidence="4">2.7.7.65</ecNumber>
    </submittedName>
</protein>
<gene>
    <name evidence="4" type="primary">dosC_2</name>
    <name evidence="3" type="ORF">Lcin_3361</name>
    <name evidence="4" type="ORF">NCTC12438_01951</name>
</gene>
<dbReference type="Proteomes" id="UP000054854">
    <property type="component" value="Unassembled WGS sequence"/>
</dbReference>
<dbReference type="InterPro" id="IPR029787">
    <property type="entry name" value="Nucleotide_cyclase"/>
</dbReference>
<dbReference type="Proteomes" id="UP000255316">
    <property type="component" value="Unassembled WGS sequence"/>
</dbReference>
<dbReference type="InterPro" id="IPR035965">
    <property type="entry name" value="PAS-like_dom_sf"/>
</dbReference>
<keyword evidence="5" id="KW-1185">Reference proteome</keyword>
<dbReference type="EC" id="2.7.7.65" evidence="4"/>
<reference evidence="3 5" key="1">
    <citation type="submission" date="2015-11" db="EMBL/GenBank/DDBJ databases">
        <title>Genomic analysis of 38 Legionella species identifies large and diverse effector repertoires.</title>
        <authorList>
            <person name="Burstein D."/>
            <person name="Amaro F."/>
            <person name="Zusman T."/>
            <person name="Lifshitz Z."/>
            <person name="Cohen O."/>
            <person name="Gilbert J.A."/>
            <person name="Pupko T."/>
            <person name="Shuman H.A."/>
            <person name="Segal G."/>
        </authorList>
    </citation>
    <scope>NUCLEOTIDE SEQUENCE [LARGE SCALE GENOMIC DNA]</scope>
    <source>
        <strain evidence="3 5">CDC#72-OH-14</strain>
    </source>
</reference>
<dbReference type="CDD" id="cd01949">
    <property type="entry name" value="GGDEF"/>
    <property type="match status" value="1"/>
</dbReference>
<dbReference type="SMART" id="SM00091">
    <property type="entry name" value="PAS"/>
    <property type="match status" value="1"/>
</dbReference>
<dbReference type="CDD" id="cd00130">
    <property type="entry name" value="PAS"/>
    <property type="match status" value="1"/>
</dbReference>
<feature type="domain" description="PAS" evidence="1">
    <location>
        <begin position="18"/>
        <end position="64"/>
    </location>
</feature>
<dbReference type="SMART" id="SM00267">
    <property type="entry name" value="GGDEF"/>
    <property type="match status" value="1"/>
</dbReference>
<organism evidence="4 6">
    <name type="scientific">Legionella cincinnatiensis</name>
    <dbReference type="NCBI Taxonomy" id="28085"/>
    <lineage>
        <taxon>Bacteria</taxon>
        <taxon>Pseudomonadati</taxon>
        <taxon>Pseudomonadota</taxon>
        <taxon>Gammaproteobacteria</taxon>
        <taxon>Legionellales</taxon>
        <taxon>Legionellaceae</taxon>
        <taxon>Legionella</taxon>
    </lineage>
</organism>
<dbReference type="Pfam" id="PF13426">
    <property type="entry name" value="PAS_9"/>
    <property type="match status" value="1"/>
</dbReference>
<dbReference type="EMBL" id="UGNX01000001">
    <property type="protein sequence ID" value="STX35337.1"/>
    <property type="molecule type" value="Genomic_DNA"/>
</dbReference>
<feature type="domain" description="GGDEF" evidence="2">
    <location>
        <begin position="178"/>
        <end position="310"/>
    </location>
</feature>
<dbReference type="RefSeq" id="WP_058466454.1">
    <property type="nucleotide sequence ID" value="NZ_CAAAHQ010000015.1"/>
</dbReference>
<dbReference type="Pfam" id="PF00990">
    <property type="entry name" value="GGDEF"/>
    <property type="match status" value="1"/>
</dbReference>
<dbReference type="InterPro" id="IPR043128">
    <property type="entry name" value="Rev_trsase/Diguanyl_cyclase"/>
</dbReference>
<dbReference type="STRING" id="28085.Lcin_3361"/>
<dbReference type="InterPro" id="IPR052163">
    <property type="entry name" value="DGC-Regulatory_Protein"/>
</dbReference>
<proteinExistence type="predicted"/>
<accession>A0A378IJA2</accession>
<dbReference type="PROSITE" id="PS50887">
    <property type="entry name" value="GGDEF"/>
    <property type="match status" value="1"/>
</dbReference>
<reference evidence="4 6" key="2">
    <citation type="submission" date="2018-06" db="EMBL/GenBank/DDBJ databases">
        <authorList>
            <consortium name="Pathogen Informatics"/>
            <person name="Doyle S."/>
        </authorList>
    </citation>
    <scope>NUCLEOTIDE SEQUENCE [LARGE SCALE GENOMIC DNA]</scope>
    <source>
        <strain evidence="4 6">NCTC12438</strain>
    </source>
</reference>
<evidence type="ECO:0000313" key="5">
    <source>
        <dbReference type="Proteomes" id="UP000054854"/>
    </source>
</evidence>
<keyword evidence="4" id="KW-0808">Transferase</keyword>
<dbReference type="NCBIfam" id="TIGR00254">
    <property type="entry name" value="GGDEF"/>
    <property type="match status" value="1"/>
</dbReference>